<evidence type="ECO:0000313" key="2">
    <source>
        <dbReference type="Proteomes" id="UP000251213"/>
    </source>
</evidence>
<comment type="caution">
    <text evidence="1">The sequence shown here is derived from an EMBL/GenBank/DDBJ whole genome shotgun (WGS) entry which is preliminary data.</text>
</comment>
<dbReference type="AlphaFoldDB" id="A0A364K541"/>
<organism evidence="1 2">
    <name type="scientific">Thermoflavimicrobium daqui</name>
    <dbReference type="NCBI Taxonomy" id="2137476"/>
    <lineage>
        <taxon>Bacteria</taxon>
        <taxon>Bacillati</taxon>
        <taxon>Bacillota</taxon>
        <taxon>Bacilli</taxon>
        <taxon>Bacillales</taxon>
        <taxon>Thermoactinomycetaceae</taxon>
        <taxon>Thermoflavimicrobium</taxon>
    </lineage>
</organism>
<protein>
    <submittedName>
        <fullName evidence="1">Uncharacterized protein</fullName>
    </submittedName>
</protein>
<dbReference type="EMBL" id="QJKK01000004">
    <property type="protein sequence ID" value="RAL24466.1"/>
    <property type="molecule type" value="Genomic_DNA"/>
</dbReference>
<dbReference type="Proteomes" id="UP000251213">
    <property type="component" value="Unassembled WGS sequence"/>
</dbReference>
<keyword evidence="2" id="KW-1185">Reference proteome</keyword>
<evidence type="ECO:0000313" key="1">
    <source>
        <dbReference type="EMBL" id="RAL24466.1"/>
    </source>
</evidence>
<accession>A0A364K541</accession>
<reference evidence="1 2" key="1">
    <citation type="submission" date="2018-06" db="EMBL/GenBank/DDBJ databases">
        <title>Thermoflavimicrobium daqus sp. nov., a thermophilic microbe isolated from Moutai-flavour Daqu.</title>
        <authorList>
            <person name="Wang X."/>
            <person name="Zhou H."/>
        </authorList>
    </citation>
    <scope>NUCLEOTIDE SEQUENCE [LARGE SCALE GENOMIC DNA]</scope>
    <source>
        <strain evidence="1 2">FBKL4.011</strain>
    </source>
</reference>
<sequence length="144" mass="16639">MTSINVKVTGSGHDVVQFALILSEYFDIDFRDVVQQPSTGNEKKIDLEFKTSVEQPKQTAYSLANKMFYILAFEFFNTPEGQSLQDEFQESIKTRSQSACKKVRLKALEVIHQRMMLNFEWLMRQKKLSITTDSLDHPQKIGVL</sequence>
<dbReference type="RefSeq" id="WP_113658837.1">
    <property type="nucleotide sequence ID" value="NZ_KZ845666.1"/>
</dbReference>
<gene>
    <name evidence="1" type="ORF">DL897_09105</name>
</gene>
<name>A0A364K541_9BACL</name>
<proteinExistence type="predicted"/>
<reference evidence="1 2" key="2">
    <citation type="submission" date="2018-06" db="EMBL/GenBank/DDBJ databases">
        <authorList>
            <person name="Zhirakovskaya E."/>
        </authorList>
    </citation>
    <scope>NUCLEOTIDE SEQUENCE [LARGE SCALE GENOMIC DNA]</scope>
    <source>
        <strain evidence="1 2">FBKL4.011</strain>
    </source>
</reference>